<feature type="region of interest" description="Disordered" evidence="1">
    <location>
        <begin position="50"/>
        <end position="79"/>
    </location>
</feature>
<evidence type="ECO:0008006" key="5">
    <source>
        <dbReference type="Google" id="ProtNLM"/>
    </source>
</evidence>
<name>A0A445HTK8_GLYSO</name>
<sequence>MGKDFSLADGGHEVQTPFTFGSIRTLHLFGMILVSLSIISMAILSCGEYDHGSNKSRRSDYNGGGGGANDGAGECCVGD</sequence>
<keyword evidence="2" id="KW-0812">Transmembrane</keyword>
<proteinExistence type="predicted"/>
<keyword evidence="4" id="KW-1185">Reference proteome</keyword>
<keyword evidence="2" id="KW-0472">Membrane</keyword>
<feature type="compositionally biased region" description="Basic and acidic residues" evidence="1">
    <location>
        <begin position="50"/>
        <end position="60"/>
    </location>
</feature>
<dbReference type="EMBL" id="QZWG01000012">
    <property type="protein sequence ID" value="RZB76939.1"/>
    <property type="molecule type" value="Genomic_DNA"/>
</dbReference>
<evidence type="ECO:0000256" key="2">
    <source>
        <dbReference type="SAM" id="Phobius"/>
    </source>
</evidence>
<accession>A0A445HTK8</accession>
<protein>
    <recommendedName>
        <fullName evidence="5">Transmembrane protein</fullName>
    </recommendedName>
</protein>
<reference evidence="3 4" key="1">
    <citation type="submission" date="2018-09" db="EMBL/GenBank/DDBJ databases">
        <title>A high-quality reference genome of wild soybean provides a powerful tool to mine soybean genomes.</title>
        <authorList>
            <person name="Xie M."/>
            <person name="Chung C.Y.L."/>
            <person name="Li M.-W."/>
            <person name="Wong F.-L."/>
            <person name="Chan T.-F."/>
            <person name="Lam H.-M."/>
        </authorList>
    </citation>
    <scope>NUCLEOTIDE SEQUENCE [LARGE SCALE GENOMIC DNA]</scope>
    <source>
        <strain evidence="4">cv. W05</strain>
        <tissue evidence="3">Hypocotyl of etiolated seedlings</tissue>
    </source>
</reference>
<evidence type="ECO:0000256" key="1">
    <source>
        <dbReference type="SAM" id="MobiDB-lite"/>
    </source>
</evidence>
<dbReference type="AlphaFoldDB" id="A0A445HTK8"/>
<comment type="caution">
    <text evidence="3">The sequence shown here is derived from an EMBL/GenBank/DDBJ whole genome shotgun (WGS) entry which is preliminary data.</text>
</comment>
<evidence type="ECO:0000313" key="4">
    <source>
        <dbReference type="Proteomes" id="UP000289340"/>
    </source>
</evidence>
<organism evidence="3 4">
    <name type="scientific">Glycine soja</name>
    <name type="common">Wild soybean</name>
    <dbReference type="NCBI Taxonomy" id="3848"/>
    <lineage>
        <taxon>Eukaryota</taxon>
        <taxon>Viridiplantae</taxon>
        <taxon>Streptophyta</taxon>
        <taxon>Embryophyta</taxon>
        <taxon>Tracheophyta</taxon>
        <taxon>Spermatophyta</taxon>
        <taxon>Magnoliopsida</taxon>
        <taxon>eudicotyledons</taxon>
        <taxon>Gunneridae</taxon>
        <taxon>Pentapetalae</taxon>
        <taxon>rosids</taxon>
        <taxon>fabids</taxon>
        <taxon>Fabales</taxon>
        <taxon>Fabaceae</taxon>
        <taxon>Papilionoideae</taxon>
        <taxon>50 kb inversion clade</taxon>
        <taxon>NPAAA clade</taxon>
        <taxon>indigoferoid/millettioid clade</taxon>
        <taxon>Phaseoleae</taxon>
        <taxon>Glycine</taxon>
        <taxon>Glycine subgen. Soja</taxon>
    </lineage>
</organism>
<dbReference type="Proteomes" id="UP000289340">
    <property type="component" value="Chromosome 12"/>
</dbReference>
<keyword evidence="2" id="KW-1133">Transmembrane helix</keyword>
<evidence type="ECO:0000313" key="3">
    <source>
        <dbReference type="EMBL" id="RZB76939.1"/>
    </source>
</evidence>
<gene>
    <name evidence="3" type="ORF">D0Y65_035060</name>
</gene>
<feature type="transmembrane region" description="Helical" evidence="2">
    <location>
        <begin position="26"/>
        <end position="47"/>
    </location>
</feature>